<dbReference type="EMBL" id="CCRF01000065">
    <property type="protein sequence ID" value="CEE02145.1"/>
    <property type="molecule type" value="Genomic_DNA"/>
</dbReference>
<keyword evidence="8 12" id="KW-0472">Membrane</keyword>
<dbReference type="Pfam" id="PF02355">
    <property type="entry name" value="SecD_SecF_C"/>
    <property type="match status" value="2"/>
</dbReference>
<dbReference type="InterPro" id="IPR022813">
    <property type="entry name" value="SecD/SecF_arch_bac"/>
</dbReference>
<keyword evidence="6 12" id="KW-1133">Transmembrane helix</keyword>
<feature type="transmembrane region" description="Helical" evidence="12">
    <location>
        <begin position="570"/>
        <end position="587"/>
    </location>
</feature>
<dbReference type="Pfam" id="PF22599">
    <property type="entry name" value="SecDF_P1_head"/>
    <property type="match status" value="1"/>
</dbReference>
<feature type="domain" description="Protein export membrane protein SecD/SecF C-terminal" evidence="14">
    <location>
        <begin position="552"/>
        <end position="728"/>
    </location>
</feature>
<feature type="domain" description="Protein translocase subunit SecDF P1" evidence="15">
    <location>
        <begin position="64"/>
        <end position="120"/>
    </location>
</feature>
<sequence length="753" mass="83443">MIKRSRIIAFFLLLILFASLLGTTTNPILNRIKLGLDLQGGFEVLYQVKPVNDGDKITQATLASTAEALSKRINALGVSEPRIDVEEGNRIRVQLAGIKDQKQAREMLSTTAELSFRDSEDNKLLDGTDLVQGGAKQSYDQNGKPNVTLKLKDASRFAKATEKAMEKTPSVMVIWLDFDEDKDSYAKEAGKKNPKYISAPMVSKVINSRDVEITGNFTVEEAKTLAELLNAGALPVKLKEIYSTSVGAQFGSDALQSTVLAGIIGIAAIYLFLIVYYRLPGLVACIALSVYIWLLLAVYDGLNAVLTLPGIAAFVLGVGMAVDANIIAYERLKEEIKVGRSLQAAFKESNKTSFVTIFDAQITTLIAAVVLYIYGQSSVKGFATMLIISLLISFITAVYLSRFLLGLLVHSNWFNHKLGWFGVKKQDVHDIKQGVETVDLPTRFDKIDFVKRKNVFFTLSGVLLALGIVMLLIFRLNLSIDFTSGTRIEVSSDKPLTTETVKSELAKFDIETDDIVLSGDNNNSAVARYKGSLSQNEINELKDYFHEKYGADPNVSVVTPTVGRELVKNAIYAVLISLAGIIIYTAFRFEWKMGTAAILALIHDSFFMVAVFSISRLEVDLNFVAAVLTIIGFSINDTIVTFDRIRDHMKKKKRIRTYQELEEIVNKSLRQVLTRSINTSLSTLLPIIFLLLMGSQAIWNFSLAMLVGLIVGVYSSVFIAAQLWLVWKGKELKKKGVLITYKEKKKYSDQPVV</sequence>
<dbReference type="PANTHER" id="PTHR30081">
    <property type="entry name" value="PROTEIN-EXPORT MEMBRANE PROTEIN SEC"/>
    <property type="match status" value="1"/>
</dbReference>
<feature type="domain" description="SecDF P1 head subdomain" evidence="16">
    <location>
        <begin position="122"/>
        <end position="236"/>
    </location>
</feature>
<comment type="subunit">
    <text evidence="12">Forms a complex with SecF. Part of the essential Sec protein translocation apparatus which comprises SecA, SecYEG and auxiliary proteins SecDF. Other proteins may also be involved.</text>
</comment>
<dbReference type="AlphaFoldDB" id="A0A090J2P5"/>
<dbReference type="Gene3D" id="3.30.70.3220">
    <property type="match status" value="1"/>
</dbReference>
<feature type="transmembrane region" description="Helical" evidence="12">
    <location>
        <begin position="282"/>
        <end position="299"/>
    </location>
</feature>
<comment type="caution">
    <text evidence="12">Lacks conserved residue(s) required for the propagation of feature annotation.</text>
</comment>
<dbReference type="FunFam" id="1.20.1640.10:FF:000024">
    <property type="entry name" value="Multifunctional fusion protein"/>
    <property type="match status" value="1"/>
</dbReference>
<accession>A0A090J2P5</accession>
<dbReference type="InterPro" id="IPR055344">
    <property type="entry name" value="SecD_SecF_C_bact"/>
</dbReference>
<dbReference type="GO" id="GO:0015450">
    <property type="term" value="F:protein-transporting ATPase activity"/>
    <property type="evidence" value="ECO:0007669"/>
    <property type="project" value="InterPro"/>
</dbReference>
<feature type="transmembrane region" description="Helical" evidence="12">
    <location>
        <begin position="455"/>
        <end position="474"/>
    </location>
</feature>
<evidence type="ECO:0000256" key="2">
    <source>
        <dbReference type="ARBA" id="ARBA00022448"/>
    </source>
</evidence>
<feature type="transmembrane region" description="Helical" evidence="12">
    <location>
        <begin position="677"/>
        <end position="699"/>
    </location>
</feature>
<gene>
    <name evidence="17" type="primary">secDF</name>
    <name evidence="12" type="synonym">secD</name>
    <name evidence="13" type="synonym">secF</name>
    <name evidence="17" type="ORF">BT1A1_2324</name>
</gene>
<feature type="transmembrane region" description="Helical" evidence="12">
    <location>
        <begin position="311"/>
        <end position="332"/>
    </location>
</feature>
<dbReference type="NCBIfam" id="TIGR00966">
    <property type="entry name" value="transloc_SecF"/>
    <property type="match status" value="1"/>
</dbReference>
<reference evidence="17 18" key="1">
    <citation type="submission" date="2014-07" db="EMBL/GenBank/DDBJ databases">
        <authorList>
            <person name="Wibberg Daniel"/>
        </authorList>
    </citation>
    <scope>NUCLEOTIDE SEQUENCE [LARGE SCALE GENOMIC DNA]</scope>
</reference>
<dbReference type="InterPro" id="IPR022645">
    <property type="entry name" value="SecD/SecF_bac"/>
</dbReference>
<comment type="similarity">
    <text evidence="12">Belongs to the SecD/SecF family. SecD subfamily.</text>
</comment>
<dbReference type="InterPro" id="IPR048634">
    <property type="entry name" value="SecD_SecF_C"/>
</dbReference>
<comment type="similarity">
    <text evidence="13">Belongs to the SecD/SecF family. SecF subfamily.</text>
</comment>
<keyword evidence="3 12" id="KW-1003">Cell membrane</keyword>
<feature type="transmembrane region" description="Helical" evidence="12">
    <location>
        <begin position="381"/>
        <end position="400"/>
    </location>
</feature>
<dbReference type="InterPro" id="IPR022646">
    <property type="entry name" value="SecD/SecF_CS"/>
</dbReference>
<dbReference type="HAMAP" id="MF_01463_B">
    <property type="entry name" value="SecD_B"/>
    <property type="match status" value="1"/>
</dbReference>
<comment type="similarity">
    <text evidence="11">In the N-terminal section; belongs to the SecD/SecF family. SecD subfamily.</text>
</comment>
<protein>
    <recommendedName>
        <fullName evidence="12 13">Multifunctional fusion protein</fullName>
    </recommendedName>
    <domain>
        <recommendedName>
            <fullName evidence="12">Protein translocase subunit SecD</fullName>
        </recommendedName>
    </domain>
    <domain>
        <recommendedName>
            <fullName evidence="13">Protein-export membrane protein SecF</fullName>
        </recommendedName>
    </domain>
</protein>
<feature type="transmembrane region" description="Helical" evidence="12">
    <location>
        <begin position="254"/>
        <end position="275"/>
    </location>
</feature>
<evidence type="ECO:0000313" key="18">
    <source>
        <dbReference type="Proteomes" id="UP000040576"/>
    </source>
</evidence>
<organism evidence="17 18">
    <name type="scientific">Caldibacillus thermoamylovorans</name>
    <dbReference type="NCBI Taxonomy" id="35841"/>
    <lineage>
        <taxon>Bacteria</taxon>
        <taxon>Bacillati</taxon>
        <taxon>Bacillota</taxon>
        <taxon>Bacilli</taxon>
        <taxon>Bacillales</taxon>
        <taxon>Bacillaceae</taxon>
        <taxon>Caldibacillus</taxon>
    </lineage>
</organism>
<evidence type="ECO:0000256" key="10">
    <source>
        <dbReference type="ARBA" id="ARBA00060856"/>
    </source>
</evidence>
<comment type="subunit">
    <text evidence="13">Forms a complex with SecD. Part of the essential Sec protein translocation apparatus which comprises SecA, SecYEG and auxiliary proteins SecDF. Other proteins may also be involved.</text>
</comment>
<comment type="function">
    <text evidence="9 12">Part of the Sec protein translocase complex. Interacts with the SecYEG preprotein conducting channel. SecDF uses the proton motive force (PMF) to complete protein translocation after the ATP-dependent function of SecA.</text>
</comment>
<dbReference type="InterPro" id="IPR005791">
    <property type="entry name" value="SecD"/>
</dbReference>
<evidence type="ECO:0000256" key="9">
    <source>
        <dbReference type="ARBA" id="ARBA00059018"/>
    </source>
</evidence>
<keyword evidence="18" id="KW-1185">Reference proteome</keyword>
<dbReference type="PRINTS" id="PR01755">
    <property type="entry name" value="SECFTRNLCASE"/>
</dbReference>
<dbReference type="NCBIfam" id="NF009581">
    <property type="entry name" value="PRK13024.1-1"/>
    <property type="match status" value="1"/>
</dbReference>
<evidence type="ECO:0000256" key="7">
    <source>
        <dbReference type="ARBA" id="ARBA00023010"/>
    </source>
</evidence>
<keyword evidence="7 12" id="KW-0811">Translocation</keyword>
<evidence type="ECO:0000256" key="4">
    <source>
        <dbReference type="ARBA" id="ARBA00022692"/>
    </source>
</evidence>
<dbReference type="RefSeq" id="WP_034771330.1">
    <property type="nucleotide sequence ID" value="NZ_CCRF01000065.1"/>
</dbReference>
<comment type="similarity">
    <text evidence="10">In the C-terminal section; belongs to the SecD/SecF family. SecF subfamily.</text>
</comment>
<dbReference type="GO" id="GO:0005886">
    <property type="term" value="C:plasma membrane"/>
    <property type="evidence" value="ECO:0007669"/>
    <property type="project" value="UniProtKB-SubCell"/>
</dbReference>
<keyword evidence="4 12" id="KW-0812">Transmembrane</keyword>
<dbReference type="InterPro" id="IPR054384">
    <property type="entry name" value="SecDF_P1_head"/>
</dbReference>
<dbReference type="NCBIfam" id="TIGR01129">
    <property type="entry name" value="secD"/>
    <property type="match status" value="1"/>
</dbReference>
<dbReference type="InterPro" id="IPR005665">
    <property type="entry name" value="SecF_bac"/>
</dbReference>
<feature type="transmembrane region" description="Helical" evidence="12">
    <location>
        <begin position="594"/>
        <end position="615"/>
    </location>
</feature>
<evidence type="ECO:0000256" key="13">
    <source>
        <dbReference type="HAMAP-Rule" id="MF_01464"/>
    </source>
</evidence>
<feature type="domain" description="Protein export membrane protein SecD/SecF C-terminal" evidence="14">
    <location>
        <begin position="239"/>
        <end position="405"/>
    </location>
</feature>
<evidence type="ECO:0000256" key="12">
    <source>
        <dbReference type="HAMAP-Rule" id="MF_01463"/>
    </source>
</evidence>
<name>A0A090J2P5_9BACI</name>
<evidence type="ECO:0000256" key="3">
    <source>
        <dbReference type="ARBA" id="ARBA00022475"/>
    </source>
</evidence>
<feature type="transmembrane region" description="Helical" evidence="12">
    <location>
        <begin position="353"/>
        <end position="375"/>
    </location>
</feature>
<feature type="transmembrane region" description="Helical" evidence="12">
    <location>
        <begin position="705"/>
        <end position="727"/>
    </location>
</feature>
<dbReference type="SUPFAM" id="SSF82866">
    <property type="entry name" value="Multidrug efflux transporter AcrB transmembrane domain"/>
    <property type="match status" value="2"/>
</dbReference>
<dbReference type="FunFam" id="1.20.1640.10:FF:000004">
    <property type="entry name" value="Protein translocase subunit SecD"/>
    <property type="match status" value="1"/>
</dbReference>
<evidence type="ECO:0000313" key="17">
    <source>
        <dbReference type="EMBL" id="CEE02145.1"/>
    </source>
</evidence>
<evidence type="ECO:0000256" key="5">
    <source>
        <dbReference type="ARBA" id="ARBA00022927"/>
    </source>
</evidence>
<dbReference type="Pfam" id="PF07549">
    <property type="entry name" value="Sec_GG"/>
    <property type="match status" value="1"/>
</dbReference>
<dbReference type="InterPro" id="IPR048631">
    <property type="entry name" value="SecD_1st"/>
</dbReference>
<feature type="transmembrane region" description="Helical" evidence="12">
    <location>
        <begin position="621"/>
        <end position="642"/>
    </location>
</feature>
<evidence type="ECO:0000256" key="8">
    <source>
        <dbReference type="ARBA" id="ARBA00023136"/>
    </source>
</evidence>
<evidence type="ECO:0000259" key="14">
    <source>
        <dbReference type="Pfam" id="PF02355"/>
    </source>
</evidence>
<dbReference type="Pfam" id="PF21760">
    <property type="entry name" value="SecD_1st"/>
    <property type="match status" value="1"/>
</dbReference>
<dbReference type="GO" id="GO:0065002">
    <property type="term" value="P:intracellular protein transmembrane transport"/>
    <property type="evidence" value="ECO:0007669"/>
    <property type="project" value="UniProtKB-UniRule"/>
</dbReference>
<dbReference type="Proteomes" id="UP000040576">
    <property type="component" value="Unassembled WGS sequence"/>
</dbReference>
<evidence type="ECO:0000259" key="16">
    <source>
        <dbReference type="Pfam" id="PF22599"/>
    </source>
</evidence>
<dbReference type="GO" id="GO:0006605">
    <property type="term" value="P:protein targeting"/>
    <property type="evidence" value="ECO:0007669"/>
    <property type="project" value="UniProtKB-UniRule"/>
</dbReference>
<dbReference type="NCBIfam" id="TIGR00916">
    <property type="entry name" value="2A0604s01"/>
    <property type="match status" value="2"/>
</dbReference>
<evidence type="ECO:0000256" key="1">
    <source>
        <dbReference type="ARBA" id="ARBA00004651"/>
    </source>
</evidence>
<dbReference type="HAMAP" id="MF_01464_B">
    <property type="entry name" value="SecF_B"/>
    <property type="match status" value="1"/>
</dbReference>
<dbReference type="GO" id="GO:0043952">
    <property type="term" value="P:protein transport by the Sec complex"/>
    <property type="evidence" value="ECO:0007669"/>
    <property type="project" value="UniProtKB-UniRule"/>
</dbReference>
<dbReference type="PANTHER" id="PTHR30081:SF1">
    <property type="entry name" value="PROTEIN TRANSLOCASE SUBUNIT SECD"/>
    <property type="match status" value="1"/>
</dbReference>
<keyword evidence="5 12" id="KW-0653">Protein transport</keyword>
<evidence type="ECO:0000259" key="15">
    <source>
        <dbReference type="Pfam" id="PF21760"/>
    </source>
</evidence>
<proteinExistence type="inferred from homology"/>
<evidence type="ECO:0000256" key="6">
    <source>
        <dbReference type="ARBA" id="ARBA00022989"/>
    </source>
</evidence>
<comment type="subcellular location">
    <subcellularLocation>
        <location evidence="1 12">Cell membrane</location>
        <topology evidence="1 12">Multi-pass membrane protein</topology>
    </subcellularLocation>
</comment>
<evidence type="ECO:0000256" key="11">
    <source>
        <dbReference type="ARBA" id="ARBA00061053"/>
    </source>
</evidence>
<keyword evidence="2 12" id="KW-0813">Transport</keyword>
<dbReference type="Gene3D" id="1.20.1640.10">
    <property type="entry name" value="Multidrug efflux transporter AcrB transmembrane domain"/>
    <property type="match status" value="2"/>
</dbReference>